<keyword evidence="5" id="KW-1003">Cell membrane</keyword>
<name>A0ABU9D9J2_9PROT</name>
<protein>
    <recommendedName>
        <fullName evidence="3">Type II secretion system protein N</fullName>
    </recommendedName>
    <alternativeName>
        <fullName evidence="10">General secretion pathway protein N</fullName>
    </alternativeName>
</protein>
<sequence length="265" mass="29000">MSAMSQRSASFWRTGSLWVWLLAGLILYLLALIIMAPASLVPWYLARQGPQQPIILEDVQGTLWQGSAARAFWRGPTGPLEPLGQTQWRVHVLPLLVGKVKVSLRVNGPAGQMRMDLQPQGQAYQLTDVTGKIPMTYLASRLGQFSALDPKGTLVLDLPELQFGPQGLQGRGRVDWQLAGFGLSPVNPLGNYRLNLQERQLRLETLSGPLRLNARGEIESGSPRLRLDGTAQATGPQAAQIQPVLSFLGPDQGNGVHAFNFNFSM</sequence>
<keyword evidence="8" id="KW-0653">Protein transport</keyword>
<dbReference type="Pfam" id="PF01203">
    <property type="entry name" value="T2SSN"/>
    <property type="match status" value="1"/>
</dbReference>
<keyword evidence="7 11" id="KW-0812">Transmembrane</keyword>
<evidence type="ECO:0000256" key="5">
    <source>
        <dbReference type="ARBA" id="ARBA00022475"/>
    </source>
</evidence>
<evidence type="ECO:0000256" key="9">
    <source>
        <dbReference type="ARBA" id="ARBA00023136"/>
    </source>
</evidence>
<dbReference type="Proteomes" id="UP001446205">
    <property type="component" value="Unassembled WGS sequence"/>
</dbReference>
<evidence type="ECO:0000256" key="2">
    <source>
        <dbReference type="ARBA" id="ARBA00007208"/>
    </source>
</evidence>
<accession>A0ABU9D9J2</accession>
<dbReference type="EMBL" id="JBBPCO010000010">
    <property type="protein sequence ID" value="MEK8090190.1"/>
    <property type="molecule type" value="Genomic_DNA"/>
</dbReference>
<gene>
    <name evidence="12" type="ORF">WOB96_10500</name>
</gene>
<organism evidence="12 13">
    <name type="scientific">Thermithiobacillus plumbiphilus</name>
    <dbReference type="NCBI Taxonomy" id="1729899"/>
    <lineage>
        <taxon>Bacteria</taxon>
        <taxon>Pseudomonadati</taxon>
        <taxon>Pseudomonadota</taxon>
        <taxon>Acidithiobacillia</taxon>
        <taxon>Acidithiobacillales</taxon>
        <taxon>Thermithiobacillaceae</taxon>
        <taxon>Thermithiobacillus</taxon>
    </lineage>
</organism>
<feature type="transmembrane region" description="Helical" evidence="11">
    <location>
        <begin position="20"/>
        <end position="45"/>
    </location>
</feature>
<evidence type="ECO:0000313" key="12">
    <source>
        <dbReference type="EMBL" id="MEK8090190.1"/>
    </source>
</evidence>
<evidence type="ECO:0000256" key="8">
    <source>
        <dbReference type="ARBA" id="ARBA00022927"/>
    </source>
</evidence>
<keyword evidence="4" id="KW-0813">Transport</keyword>
<evidence type="ECO:0000256" key="3">
    <source>
        <dbReference type="ARBA" id="ARBA00021563"/>
    </source>
</evidence>
<keyword evidence="6" id="KW-0997">Cell inner membrane</keyword>
<dbReference type="InterPro" id="IPR022792">
    <property type="entry name" value="T2SS_protein-GspN"/>
</dbReference>
<evidence type="ECO:0000256" key="4">
    <source>
        <dbReference type="ARBA" id="ARBA00022448"/>
    </source>
</evidence>
<comment type="subcellular location">
    <subcellularLocation>
        <location evidence="1">Cell inner membrane</location>
    </subcellularLocation>
</comment>
<proteinExistence type="inferred from homology"/>
<evidence type="ECO:0000256" key="7">
    <source>
        <dbReference type="ARBA" id="ARBA00022692"/>
    </source>
</evidence>
<reference evidence="12 13" key="1">
    <citation type="submission" date="2024-04" db="EMBL/GenBank/DDBJ databases">
        <authorList>
            <person name="Abashina T."/>
            <person name="Shaikin A."/>
        </authorList>
    </citation>
    <scope>NUCLEOTIDE SEQUENCE [LARGE SCALE GENOMIC DNA]</scope>
    <source>
        <strain evidence="12 13">AAFK</strain>
    </source>
</reference>
<evidence type="ECO:0000256" key="10">
    <source>
        <dbReference type="ARBA" id="ARBA00030772"/>
    </source>
</evidence>
<comment type="caution">
    <text evidence="12">The sequence shown here is derived from an EMBL/GenBank/DDBJ whole genome shotgun (WGS) entry which is preliminary data.</text>
</comment>
<keyword evidence="9 11" id="KW-0472">Membrane</keyword>
<evidence type="ECO:0000256" key="6">
    <source>
        <dbReference type="ARBA" id="ARBA00022519"/>
    </source>
</evidence>
<evidence type="ECO:0000256" key="1">
    <source>
        <dbReference type="ARBA" id="ARBA00004533"/>
    </source>
</evidence>
<dbReference type="RefSeq" id="WP_341371246.1">
    <property type="nucleotide sequence ID" value="NZ_JBBPCO010000010.1"/>
</dbReference>
<evidence type="ECO:0000313" key="13">
    <source>
        <dbReference type="Proteomes" id="UP001446205"/>
    </source>
</evidence>
<keyword evidence="11" id="KW-1133">Transmembrane helix</keyword>
<keyword evidence="13" id="KW-1185">Reference proteome</keyword>
<comment type="similarity">
    <text evidence="2">Belongs to the GSP N family.</text>
</comment>
<evidence type="ECO:0000256" key="11">
    <source>
        <dbReference type="SAM" id="Phobius"/>
    </source>
</evidence>